<reference evidence="1 2" key="1">
    <citation type="journal article" date="2015" name="Nature">
        <title>rRNA introns, odd ribosomes, and small enigmatic genomes across a large radiation of phyla.</title>
        <authorList>
            <person name="Brown C.T."/>
            <person name="Hug L.A."/>
            <person name="Thomas B.C."/>
            <person name="Sharon I."/>
            <person name="Castelle C.J."/>
            <person name="Singh A."/>
            <person name="Wilkins M.J."/>
            <person name="Williams K.H."/>
            <person name="Banfield J.F."/>
        </authorList>
    </citation>
    <scope>NUCLEOTIDE SEQUENCE [LARGE SCALE GENOMIC DNA]</scope>
</reference>
<proteinExistence type="predicted"/>
<name>A0A0G0BNC8_9BACT</name>
<organism evidence="1 2">
    <name type="scientific">candidate division WS6 bacterium GW2011_GWE1_34_7</name>
    <dbReference type="NCBI Taxonomy" id="1619093"/>
    <lineage>
        <taxon>Bacteria</taxon>
        <taxon>Candidatus Dojkabacteria</taxon>
    </lineage>
</organism>
<evidence type="ECO:0000313" key="2">
    <source>
        <dbReference type="Proteomes" id="UP000033866"/>
    </source>
</evidence>
<comment type="caution">
    <text evidence="1">The sequence shown here is derived from an EMBL/GenBank/DDBJ whole genome shotgun (WGS) entry which is preliminary data.</text>
</comment>
<sequence>MKKIKMTVTYDLTDDGFNSDDFQEELSGVVDGSIAEQFNNELLGISNVSIEIEIK</sequence>
<dbReference type="Proteomes" id="UP000033866">
    <property type="component" value="Unassembled WGS sequence"/>
</dbReference>
<protein>
    <submittedName>
        <fullName evidence="1">Uncharacterized protein</fullName>
    </submittedName>
</protein>
<dbReference type="AlphaFoldDB" id="A0A0G0BNC8"/>
<dbReference type="EMBL" id="LBPV01000032">
    <property type="protein sequence ID" value="KKP65126.1"/>
    <property type="molecule type" value="Genomic_DNA"/>
</dbReference>
<accession>A0A0G0BNC8</accession>
<evidence type="ECO:0000313" key="1">
    <source>
        <dbReference type="EMBL" id="KKP65126.1"/>
    </source>
</evidence>
<gene>
    <name evidence="1" type="ORF">UR61_C0032G0010</name>
</gene>